<accession>A0A239HAS1</accession>
<dbReference type="InterPro" id="IPR036390">
    <property type="entry name" value="WH_DNA-bd_sf"/>
</dbReference>
<dbReference type="GO" id="GO:0003677">
    <property type="term" value="F:DNA binding"/>
    <property type="evidence" value="ECO:0007669"/>
    <property type="project" value="UniProtKB-KW"/>
</dbReference>
<gene>
    <name evidence="2" type="ORF">SAMN06295955_10566</name>
</gene>
<dbReference type="PROSITE" id="PS50995">
    <property type="entry name" value="HTH_MARR_2"/>
    <property type="match status" value="1"/>
</dbReference>
<evidence type="ECO:0000313" key="3">
    <source>
        <dbReference type="Proteomes" id="UP000198339"/>
    </source>
</evidence>
<dbReference type="GO" id="GO:0003700">
    <property type="term" value="F:DNA-binding transcription factor activity"/>
    <property type="evidence" value="ECO:0007669"/>
    <property type="project" value="InterPro"/>
</dbReference>
<reference evidence="2 3" key="1">
    <citation type="submission" date="2017-06" db="EMBL/GenBank/DDBJ databases">
        <authorList>
            <person name="Kim H.J."/>
            <person name="Triplett B.A."/>
        </authorList>
    </citation>
    <scope>NUCLEOTIDE SEQUENCE [LARGE SCALE GENOMIC DNA]</scope>
    <source>
        <strain evidence="2 3">DS15</strain>
    </source>
</reference>
<proteinExistence type="predicted"/>
<dbReference type="SUPFAM" id="SSF46785">
    <property type="entry name" value="Winged helix' DNA-binding domain"/>
    <property type="match status" value="1"/>
</dbReference>
<feature type="domain" description="HTH marR-type" evidence="1">
    <location>
        <begin position="14"/>
        <end position="149"/>
    </location>
</feature>
<dbReference type="PANTHER" id="PTHR33164">
    <property type="entry name" value="TRANSCRIPTIONAL REGULATOR, MARR FAMILY"/>
    <property type="match status" value="1"/>
</dbReference>
<keyword evidence="2" id="KW-0238">DNA-binding</keyword>
<dbReference type="GO" id="GO:0006950">
    <property type="term" value="P:response to stress"/>
    <property type="evidence" value="ECO:0007669"/>
    <property type="project" value="TreeGrafter"/>
</dbReference>
<dbReference type="Proteomes" id="UP000198339">
    <property type="component" value="Unassembled WGS sequence"/>
</dbReference>
<keyword evidence="3" id="KW-1185">Reference proteome</keyword>
<evidence type="ECO:0000259" key="1">
    <source>
        <dbReference type="PROSITE" id="PS50995"/>
    </source>
</evidence>
<dbReference type="EMBL" id="FZPA01000005">
    <property type="protein sequence ID" value="SNS78509.1"/>
    <property type="molecule type" value="Genomic_DNA"/>
</dbReference>
<dbReference type="Gene3D" id="1.10.10.10">
    <property type="entry name" value="Winged helix-like DNA-binding domain superfamily/Winged helix DNA-binding domain"/>
    <property type="match status" value="1"/>
</dbReference>
<evidence type="ECO:0000313" key="2">
    <source>
        <dbReference type="EMBL" id="SNS78509.1"/>
    </source>
</evidence>
<sequence length="149" mass="16652">MGARNDQIPASSDYDRIIDAFQRMIPSLVLMNDRVAKKFDLLAVDMQVLHIIALSSSPVTPSAIAETSDIPPSSITRILDRLETRGFIRRAADGFDQRRTRIEAVREAIAPVKDEFETFAHDMRSMTRGFDDRSLAAIARFMTALAALL</sequence>
<dbReference type="InterPro" id="IPR000835">
    <property type="entry name" value="HTH_MarR-typ"/>
</dbReference>
<name>A0A239HAS1_9SPHN</name>
<dbReference type="AlphaFoldDB" id="A0A239HAS1"/>
<dbReference type="SMART" id="SM00347">
    <property type="entry name" value="HTH_MARR"/>
    <property type="match status" value="1"/>
</dbReference>
<dbReference type="InterPro" id="IPR036388">
    <property type="entry name" value="WH-like_DNA-bd_sf"/>
</dbReference>
<protein>
    <submittedName>
        <fullName evidence="2">DNA-binding transcriptional regulator, MarR family</fullName>
    </submittedName>
</protein>
<dbReference type="Pfam" id="PF12802">
    <property type="entry name" value="MarR_2"/>
    <property type="match status" value="1"/>
</dbReference>
<dbReference type="PANTHER" id="PTHR33164:SF106">
    <property type="entry name" value="TRANSCRIPTIONAL REGULATORY PROTEIN"/>
    <property type="match status" value="1"/>
</dbReference>
<dbReference type="InterPro" id="IPR039422">
    <property type="entry name" value="MarR/SlyA-like"/>
</dbReference>
<organism evidence="2 3">
    <name type="scientific">Sphingopyxis indica</name>
    <dbReference type="NCBI Taxonomy" id="436663"/>
    <lineage>
        <taxon>Bacteria</taxon>
        <taxon>Pseudomonadati</taxon>
        <taxon>Pseudomonadota</taxon>
        <taxon>Alphaproteobacteria</taxon>
        <taxon>Sphingomonadales</taxon>
        <taxon>Sphingomonadaceae</taxon>
        <taxon>Sphingopyxis</taxon>
    </lineage>
</organism>